<protein>
    <submittedName>
        <fullName evidence="1">Uncharacterized protein 137</fullName>
    </submittedName>
</protein>
<reference evidence="1" key="1">
    <citation type="journal article" date="1993" name="J. Gen. Virol.">
        <title>The chimeric nature of the genome of pea enation mosaic virus: The independent replication of RNA2.</title>
        <authorList>
            <person name="Demler S.A."/>
            <person name="Rucker D.G."/>
            <person name="de Zoeten G.A."/>
        </authorList>
    </citation>
    <scope>NUCLEOTIDE SEQUENCE</scope>
</reference>
<organismHost>
    <name type="scientific">Vicia faba</name>
    <name type="common">Broad bean</name>
    <name type="synonym">Faba vulgaris</name>
    <dbReference type="NCBI Taxonomy" id="3906"/>
</organismHost>
<organismHost>
    <name type="scientific">Vicia sativa</name>
    <name type="common">Spring vetch</name>
    <name type="synonym">Tare</name>
    <dbReference type="NCBI Taxonomy" id="3908"/>
</organismHost>
<reference evidence="1" key="2">
    <citation type="journal article" date="1993" name="J. Gen. Virol.">
        <title>The chimeric nature of the genome of pea enation mosaic virus: the independent replication of RNA 2.</title>
        <authorList>
            <person name="Demler S.A."/>
            <person name="Rucker D.G."/>
            <person name="de Zoeten G.A."/>
        </authorList>
    </citation>
    <scope>NUCLEOTIDE SEQUENCE</scope>
</reference>
<organismHost>
    <name type="scientific">Lens culinaris</name>
    <name type="common">Lentil</name>
    <name type="synonym">Cicer lens</name>
    <dbReference type="NCBI Taxonomy" id="3864"/>
</organismHost>
<name>Q7LZV9_PEMV1</name>
<dbReference type="PIR" id="PQ0502">
    <property type="entry name" value="PQ0502"/>
</dbReference>
<accession>Q7LZV9</accession>
<proteinExistence type="predicted"/>
<organismHost>
    <name type="scientific">Pisum sativum</name>
    <name type="common">Garden pea</name>
    <name type="synonym">Lathyrus oleraceus</name>
    <dbReference type="NCBI Taxonomy" id="3888"/>
</organismHost>
<organism evidence="1">
    <name type="scientific">Pea enation mosaic virus-1</name>
    <name type="common">PEMV-1</name>
    <dbReference type="NCBI Taxonomy" id="193121"/>
    <lineage>
        <taxon>Viruses</taxon>
        <taxon>Riboviria</taxon>
        <taxon>Orthornavirae</taxon>
        <taxon>Pisuviricota</taxon>
        <taxon>Pisoniviricetes</taxon>
        <taxon>Sobelivirales</taxon>
        <taxon>Solemoviridae</taxon>
        <taxon>Enamovirus</taxon>
        <taxon>Enamovirus PEMV</taxon>
    </lineage>
</organism>
<feature type="non-terminal residue" evidence="1">
    <location>
        <position position="137"/>
    </location>
</feature>
<evidence type="ECO:0000313" key="1">
    <source>
        <dbReference type="PIR" id="PQ0502"/>
    </source>
</evidence>
<organismHost>
    <name type="scientific">Trifolium incarnatum</name>
    <name type="common">Crimson clover</name>
    <dbReference type="NCBI Taxonomy" id="60916"/>
</organismHost>
<organismHost>
    <name type="scientific">Medicago arabica</name>
    <dbReference type="NCBI Taxonomy" id="70936"/>
</organismHost>
<organismHost>
    <name type="scientific">Lathyrus odoratus</name>
    <name type="common">Sweet pea</name>
    <dbReference type="NCBI Taxonomy" id="3859"/>
</organismHost>
<organismHost>
    <name type="scientific">Cicer arietinum</name>
    <name type="common">Chickpea</name>
    <name type="synonym">Garbanzo</name>
    <dbReference type="NCBI Taxonomy" id="3827"/>
</organismHost>
<sequence length="137" mass="15163">MTLSTGYRSPAPSSWQGAHRFYTATKVGGGCLAQKDHKRAGQGPFHLRRVRLESALHDYNLRPIQLHDWWSPSVSRLSAEWAVVGFHHTLPRGAWRLGQSRLVVISCSDVNQPVRAYNRTGCASSSLLSQVVTSLAP</sequence>